<dbReference type="Gene3D" id="1.20.1290.10">
    <property type="entry name" value="AhpD-like"/>
    <property type="match status" value="1"/>
</dbReference>
<dbReference type="PANTHER" id="PTHR33570">
    <property type="entry name" value="4-CARBOXYMUCONOLACTONE DECARBOXYLASE FAMILY PROTEIN"/>
    <property type="match status" value="1"/>
</dbReference>
<keyword evidence="3" id="KW-1185">Reference proteome</keyword>
<dbReference type="InterPro" id="IPR003779">
    <property type="entry name" value="CMD-like"/>
</dbReference>
<evidence type="ECO:0000259" key="1">
    <source>
        <dbReference type="Pfam" id="PF02627"/>
    </source>
</evidence>
<dbReference type="Proteomes" id="UP001629953">
    <property type="component" value="Unassembled WGS sequence"/>
</dbReference>
<name>A0ABW9G6D4_9GAMM</name>
<dbReference type="EMBL" id="JBEQCT010000003">
    <property type="protein sequence ID" value="MFM2485220.1"/>
    <property type="molecule type" value="Genomic_DNA"/>
</dbReference>
<accession>A0ABW9G6D4</accession>
<dbReference type="InterPro" id="IPR029032">
    <property type="entry name" value="AhpD-like"/>
</dbReference>
<sequence>MTPQEENLLALLANIAPHFHQLTQEVLFGQVWTEQSLSPRDRSLITVATLIALNRMEQLPGHLERAFDNGLSVEELSAVMTHLAFYSGWPTTASALERLDDVNKRRNC</sequence>
<dbReference type="Pfam" id="PF02627">
    <property type="entry name" value="CMD"/>
    <property type="match status" value="1"/>
</dbReference>
<organism evidence="2 3">
    <name type="scientific">Celerinatantimonas yamalensis</name>
    <dbReference type="NCBI Taxonomy" id="559956"/>
    <lineage>
        <taxon>Bacteria</taxon>
        <taxon>Pseudomonadati</taxon>
        <taxon>Pseudomonadota</taxon>
        <taxon>Gammaproteobacteria</taxon>
        <taxon>Celerinatantimonadaceae</taxon>
        <taxon>Celerinatantimonas</taxon>
    </lineage>
</organism>
<reference evidence="2 3" key="1">
    <citation type="journal article" date="2013" name="Int. J. Syst. Evol. Microbiol.">
        <title>Celerinatantimonas yamalensis sp. nov., a cold-adapted diazotrophic bacterium from a cold permafrost brine.</title>
        <authorList>
            <person name="Shcherbakova V."/>
            <person name="Chuvilskaya N."/>
            <person name="Rivkina E."/>
            <person name="Demidov N."/>
            <person name="Uchaeva V."/>
            <person name="Suetin S."/>
            <person name="Suzina N."/>
            <person name="Gilichinsky D."/>
        </authorList>
    </citation>
    <scope>NUCLEOTIDE SEQUENCE [LARGE SCALE GENOMIC DNA]</scope>
    <source>
        <strain evidence="2 3">C7</strain>
    </source>
</reference>
<protein>
    <submittedName>
        <fullName evidence="2">Carboxymuconolactone decarboxylase family protein</fullName>
    </submittedName>
</protein>
<dbReference type="InterPro" id="IPR052512">
    <property type="entry name" value="4CMD/NDH-1_regulator"/>
</dbReference>
<comment type="caution">
    <text evidence="2">The sequence shown here is derived from an EMBL/GenBank/DDBJ whole genome shotgun (WGS) entry which is preliminary data.</text>
</comment>
<evidence type="ECO:0000313" key="3">
    <source>
        <dbReference type="Proteomes" id="UP001629953"/>
    </source>
</evidence>
<gene>
    <name evidence="2" type="ORF">ABUE30_09115</name>
</gene>
<evidence type="ECO:0000313" key="2">
    <source>
        <dbReference type="EMBL" id="MFM2485220.1"/>
    </source>
</evidence>
<dbReference type="PANTHER" id="PTHR33570:SF9">
    <property type="entry name" value="BLL4600 PROTEIN"/>
    <property type="match status" value="1"/>
</dbReference>
<proteinExistence type="predicted"/>
<dbReference type="RefSeq" id="WP_408623431.1">
    <property type="nucleotide sequence ID" value="NZ_JBEQCT010000003.1"/>
</dbReference>
<feature type="domain" description="Carboxymuconolactone decarboxylase-like" evidence="1">
    <location>
        <begin position="17"/>
        <end position="99"/>
    </location>
</feature>
<dbReference type="SUPFAM" id="SSF69118">
    <property type="entry name" value="AhpD-like"/>
    <property type="match status" value="1"/>
</dbReference>